<dbReference type="Proteomes" id="UP000323917">
    <property type="component" value="Chromosome"/>
</dbReference>
<accession>A0A5B9QCT1</accession>
<keyword evidence="3" id="KW-1185">Reference proteome</keyword>
<dbReference type="EMBL" id="CP042913">
    <property type="protein sequence ID" value="QEG35609.1"/>
    <property type="molecule type" value="Genomic_DNA"/>
</dbReference>
<protein>
    <submittedName>
        <fullName evidence="2">Uncharacterized protein</fullName>
    </submittedName>
</protein>
<feature type="transmembrane region" description="Helical" evidence="1">
    <location>
        <begin position="6"/>
        <end position="24"/>
    </location>
</feature>
<name>A0A5B9QCT1_9BACT</name>
<keyword evidence="1" id="KW-1133">Transmembrane helix</keyword>
<proteinExistence type="predicted"/>
<evidence type="ECO:0000256" key="1">
    <source>
        <dbReference type="SAM" id="Phobius"/>
    </source>
</evidence>
<gene>
    <name evidence="2" type="ORF">Pr1d_29110</name>
</gene>
<dbReference type="KEGG" id="bgok:Pr1d_29110"/>
<reference evidence="2 3" key="1">
    <citation type="submission" date="2019-08" db="EMBL/GenBank/DDBJ databases">
        <title>Deep-cultivation of Planctomycetes and their phenomic and genomic characterization uncovers novel biology.</title>
        <authorList>
            <person name="Wiegand S."/>
            <person name="Jogler M."/>
            <person name="Boedeker C."/>
            <person name="Pinto D."/>
            <person name="Vollmers J."/>
            <person name="Rivas-Marin E."/>
            <person name="Kohn T."/>
            <person name="Peeters S.H."/>
            <person name="Heuer A."/>
            <person name="Rast P."/>
            <person name="Oberbeckmann S."/>
            <person name="Bunk B."/>
            <person name="Jeske O."/>
            <person name="Meyerdierks A."/>
            <person name="Storesund J.E."/>
            <person name="Kallscheuer N."/>
            <person name="Luecker S."/>
            <person name="Lage O.M."/>
            <person name="Pohl T."/>
            <person name="Merkel B.J."/>
            <person name="Hornburger P."/>
            <person name="Mueller R.-W."/>
            <person name="Bruemmer F."/>
            <person name="Labrenz M."/>
            <person name="Spormann A.M."/>
            <person name="Op den Camp H."/>
            <person name="Overmann J."/>
            <person name="Amann R."/>
            <person name="Jetten M.S.M."/>
            <person name="Mascher T."/>
            <person name="Medema M.H."/>
            <person name="Devos D.P."/>
            <person name="Kaster A.-K."/>
            <person name="Ovreas L."/>
            <person name="Rohde M."/>
            <person name="Galperin M.Y."/>
            <person name="Jogler C."/>
        </authorList>
    </citation>
    <scope>NUCLEOTIDE SEQUENCE [LARGE SCALE GENOMIC DNA]</scope>
    <source>
        <strain evidence="2 3">Pr1d</strain>
    </source>
</reference>
<evidence type="ECO:0000313" key="2">
    <source>
        <dbReference type="EMBL" id="QEG35609.1"/>
    </source>
</evidence>
<organism evidence="2 3">
    <name type="scientific">Bythopirellula goksoeyrii</name>
    <dbReference type="NCBI Taxonomy" id="1400387"/>
    <lineage>
        <taxon>Bacteria</taxon>
        <taxon>Pseudomonadati</taxon>
        <taxon>Planctomycetota</taxon>
        <taxon>Planctomycetia</taxon>
        <taxon>Pirellulales</taxon>
        <taxon>Lacipirellulaceae</taxon>
        <taxon>Bythopirellula</taxon>
    </lineage>
</organism>
<evidence type="ECO:0000313" key="3">
    <source>
        <dbReference type="Proteomes" id="UP000323917"/>
    </source>
</evidence>
<sequence>MSAEPIAFMIIMLTASTCPAVRLLERGSKKRIVRLGAPSCHSAHHQLTLAVTKQIGLGVTFASSLSTAFFEVSIAAKNKGRVNMPGLESNAIVGVQDDVTAHYLALVSR</sequence>
<dbReference type="AlphaFoldDB" id="A0A5B9QCT1"/>
<keyword evidence="1" id="KW-0472">Membrane</keyword>
<keyword evidence="1" id="KW-0812">Transmembrane</keyword>